<dbReference type="EMBL" id="PDWZ02000016">
    <property type="protein sequence ID" value="KAB2099589.1"/>
    <property type="molecule type" value="Genomic_DNA"/>
</dbReference>
<organism evidence="1 2">
    <name type="scientific">Alternaria gaisen</name>
    <dbReference type="NCBI Taxonomy" id="167740"/>
    <lineage>
        <taxon>Eukaryota</taxon>
        <taxon>Fungi</taxon>
        <taxon>Dikarya</taxon>
        <taxon>Ascomycota</taxon>
        <taxon>Pezizomycotina</taxon>
        <taxon>Dothideomycetes</taxon>
        <taxon>Pleosporomycetidae</taxon>
        <taxon>Pleosporales</taxon>
        <taxon>Pleosporineae</taxon>
        <taxon>Pleosporaceae</taxon>
        <taxon>Alternaria</taxon>
        <taxon>Alternaria sect. Alternaria</taxon>
    </lineage>
</organism>
<dbReference type="Proteomes" id="UP000293547">
    <property type="component" value="Unassembled WGS sequence"/>
</dbReference>
<keyword evidence="2" id="KW-1185">Reference proteome</keyword>
<proteinExistence type="predicted"/>
<evidence type="ECO:0000313" key="2">
    <source>
        <dbReference type="Proteomes" id="UP000293547"/>
    </source>
</evidence>
<evidence type="ECO:0000313" key="1">
    <source>
        <dbReference type="EMBL" id="KAB2099589.1"/>
    </source>
</evidence>
<name>A0ACB6F582_9PLEO</name>
<sequence>MTKKRRLVLTIVISAAFFLTELIVGFMTRSLALIADAIHYLNDLISFIVALVALLISERDSSPQALSFGWQRAQLLGSFFNGVFLLALGVGLVFTSIERFIEIQEVRNPVLVLIVACVGLGLNVLVLSFLHDHDHGGHGHDHDHGHSHESSEEHGEGGCKNDKASLQPLSGHLEHRHNTFKPAKAGRDLGMLAVLIHVIGDAINNLGVIVVAIAIWKANSHNRFYADPAISLFIALMLIFTSVPVTKKSGHILLESAPNGIVVEDVRHDIENVTGVESAHELHIWRLNQEVSIASAHVVVSDDSISSFMDKAKTIGECLHAYNIHSVTLQPELIRKIPPSAIGNAPTHQLDPLAASSAAITKDKKLARVDPSLKQRTRAQGCQVNCGSVCERYTCCN</sequence>
<protein>
    <submittedName>
        <fullName evidence="1">Uncharacterized protein</fullName>
    </submittedName>
</protein>
<reference evidence="1 2" key="1">
    <citation type="journal article" date="2019" name="bioRxiv">
        <title>Genomics, evolutionary history and diagnostics of the Alternaria alternata species group including apple and Asian pear pathotypes.</title>
        <authorList>
            <person name="Armitage A.D."/>
            <person name="Cockerton H.M."/>
            <person name="Sreenivasaprasad S."/>
            <person name="Woodhall J.W."/>
            <person name="Lane C.R."/>
            <person name="Harrison R.J."/>
            <person name="Clarkson J.P."/>
        </authorList>
    </citation>
    <scope>NUCLEOTIDE SEQUENCE [LARGE SCALE GENOMIC DNA]</scope>
    <source>
        <strain evidence="1 2">FERA 650</strain>
    </source>
</reference>
<accession>A0ACB6F582</accession>
<gene>
    <name evidence="1" type="ORF">AG0111_0g12051</name>
</gene>
<comment type="caution">
    <text evidence="1">The sequence shown here is derived from an EMBL/GenBank/DDBJ whole genome shotgun (WGS) entry which is preliminary data.</text>
</comment>